<accession>A0ABS8MF93</accession>
<protein>
    <submittedName>
        <fullName evidence="1">Uncharacterized protein</fullName>
    </submittedName>
</protein>
<evidence type="ECO:0000313" key="2">
    <source>
        <dbReference type="Proteomes" id="UP001430679"/>
    </source>
</evidence>
<dbReference type="RefSeq" id="WP_230036824.1">
    <property type="nucleotide sequence ID" value="NZ_JAJJMM010000001.1"/>
</dbReference>
<gene>
    <name evidence="1" type="ORF">LNP81_14055</name>
</gene>
<comment type="caution">
    <text evidence="1">The sequence shown here is derived from an EMBL/GenBank/DDBJ whole genome shotgun (WGS) entry which is preliminary data.</text>
</comment>
<keyword evidence="2" id="KW-1185">Reference proteome</keyword>
<sequence length="199" mass="23793">MSNFPSILTDEKIKDSNKNFRSALFSLDKNSIDKDNFVHLARIYSTTKQLDLRNKVLRLLYDFDFPELKDFFDNAYKKERYLDMKIYALRGLSQFTNEKEIEKLLQKFNLTLLKRQETTPYNYQEYELLRGQNSLPYLVEKYNYNCFKETLNQVNAQYNAMPNAFKGHFRIDDNGEFLSLRSPEESSQMIKDFFNGKKE</sequence>
<organism evidence="1 2">
    <name type="scientific">Flavobacterium piscisymbiosum</name>
    <dbReference type="NCBI Taxonomy" id="2893753"/>
    <lineage>
        <taxon>Bacteria</taxon>
        <taxon>Pseudomonadati</taxon>
        <taxon>Bacteroidota</taxon>
        <taxon>Flavobacteriia</taxon>
        <taxon>Flavobacteriales</taxon>
        <taxon>Flavobacteriaceae</taxon>
        <taxon>Flavobacterium</taxon>
    </lineage>
</organism>
<proteinExistence type="predicted"/>
<dbReference type="EMBL" id="JAJJMM010000001">
    <property type="protein sequence ID" value="MCC9064119.1"/>
    <property type="molecule type" value="Genomic_DNA"/>
</dbReference>
<reference evidence="1" key="1">
    <citation type="submission" date="2021-11" db="EMBL/GenBank/DDBJ databases">
        <title>Description of novel Flavobacterium species.</title>
        <authorList>
            <person name="Saticioglu I.B."/>
            <person name="Ay H."/>
            <person name="Altun S."/>
            <person name="Duman M."/>
        </authorList>
    </citation>
    <scope>NUCLEOTIDE SEQUENCE</scope>
    <source>
        <strain evidence="1">F-30</strain>
    </source>
</reference>
<name>A0ABS8MF93_9FLAO</name>
<dbReference type="Proteomes" id="UP001430679">
    <property type="component" value="Unassembled WGS sequence"/>
</dbReference>
<evidence type="ECO:0000313" key="1">
    <source>
        <dbReference type="EMBL" id="MCC9064119.1"/>
    </source>
</evidence>